<gene>
    <name evidence="1" type="ORF">LDC_3063</name>
</gene>
<reference evidence="1" key="2">
    <citation type="journal article" date="2011" name="Microb. Ecol.">
        <title>Taxonomic and Functional Metagenomic Profiling of the Microbial Community in the Anoxic Sediment of a Sub-saline Shallow Lake (Laguna de Carrizo, Central Spain).</title>
        <authorList>
            <person name="Ferrer M."/>
            <person name="Guazzaroni M.E."/>
            <person name="Richter M."/>
            <person name="Garcia-Salamanca A."/>
            <person name="Yarza P."/>
            <person name="Suarez-Suarez A."/>
            <person name="Solano J."/>
            <person name="Alcaide M."/>
            <person name="van Dillewijn P."/>
            <person name="Molina-Henares M.A."/>
            <person name="Lopez-Cortes N."/>
            <person name="Al-Ramahi Y."/>
            <person name="Guerrero C."/>
            <person name="Acosta A."/>
            <person name="de Eugenio L.I."/>
            <person name="Martinez V."/>
            <person name="Marques S."/>
            <person name="Rojo F."/>
            <person name="Santero E."/>
            <person name="Genilloud O."/>
            <person name="Perez-Perez J."/>
            <person name="Rossello-Mora R."/>
            <person name="Ramos J.L."/>
        </authorList>
    </citation>
    <scope>NUCLEOTIDE SEQUENCE</scope>
</reference>
<dbReference type="Pfam" id="PF13374">
    <property type="entry name" value="TPR_10"/>
    <property type="match status" value="1"/>
</dbReference>
<dbReference type="InterPro" id="IPR019734">
    <property type="entry name" value="TPR_rpt"/>
</dbReference>
<evidence type="ECO:0008006" key="2">
    <source>
        <dbReference type="Google" id="ProtNLM"/>
    </source>
</evidence>
<dbReference type="PANTHER" id="PTHR12558">
    <property type="entry name" value="CELL DIVISION CYCLE 16,23,27"/>
    <property type="match status" value="1"/>
</dbReference>
<name>D9PND0_9ZZZZ</name>
<dbReference type="InterPro" id="IPR011990">
    <property type="entry name" value="TPR-like_helical_dom_sf"/>
</dbReference>
<dbReference type="PANTHER" id="PTHR12558:SF13">
    <property type="entry name" value="CELL DIVISION CYCLE PROTEIN 27 HOMOLOG"/>
    <property type="match status" value="1"/>
</dbReference>
<organism evidence="1">
    <name type="scientific">sediment metagenome</name>
    <dbReference type="NCBI Taxonomy" id="749907"/>
    <lineage>
        <taxon>unclassified sequences</taxon>
        <taxon>metagenomes</taxon>
        <taxon>ecological metagenomes</taxon>
    </lineage>
</organism>
<dbReference type="EMBL" id="ADZX01000943">
    <property type="protein sequence ID" value="EFK94951.1"/>
    <property type="molecule type" value="Genomic_DNA"/>
</dbReference>
<protein>
    <recommendedName>
        <fullName evidence="2">Beta-lactamase</fullName>
    </recommendedName>
</protein>
<proteinExistence type="predicted"/>
<reference evidence="1" key="1">
    <citation type="submission" date="2010-07" db="EMBL/GenBank/DDBJ databases">
        <authorList>
            <consortium name="CONSOLIDER consortium CSD2007-00005"/>
            <person name="Guazzaroni M.-E."/>
            <person name="Richter M."/>
            <person name="Garcia-Salamanca A."/>
            <person name="Yarza P."/>
            <person name="Ferrer M."/>
        </authorList>
    </citation>
    <scope>NUCLEOTIDE SEQUENCE</scope>
</reference>
<accession>D9PND0</accession>
<evidence type="ECO:0000313" key="1">
    <source>
        <dbReference type="EMBL" id="EFK94951.1"/>
    </source>
</evidence>
<dbReference type="AlphaFoldDB" id="D9PND0"/>
<dbReference type="SMART" id="SM00028">
    <property type="entry name" value="TPR"/>
    <property type="match status" value="2"/>
</dbReference>
<comment type="caution">
    <text evidence="1">The sequence shown here is derived from an EMBL/GenBank/DDBJ whole genome shotgun (WGS) entry which is preliminary data.</text>
</comment>
<dbReference type="Gene3D" id="1.25.40.10">
    <property type="entry name" value="Tetratricopeptide repeat domain"/>
    <property type="match status" value="1"/>
</dbReference>
<sequence>MKKDKLDKDFIEASKLLDNGNYKKALKLFLKLYKHGHKDIYLNIGYIYEKLNKIKKAKYWYKKGISKNKDFTCMTNLAILYREEYKFKKAKKWFLEALSLNDVDAGLELAKLYLSEAKINKAKEYLSKVLDGIPCENVTLESVNIAKKLMYRLDKDFEEASKLLDNSNYKKA</sequence>
<dbReference type="SUPFAM" id="SSF81901">
    <property type="entry name" value="HCP-like"/>
    <property type="match status" value="1"/>
</dbReference>
<dbReference type="Pfam" id="PF13181">
    <property type="entry name" value="TPR_8"/>
    <property type="match status" value="1"/>
</dbReference>